<evidence type="ECO:0000259" key="8">
    <source>
        <dbReference type="Pfam" id="PF04138"/>
    </source>
</evidence>
<name>A0A5P9Q6L8_9MICO</name>
<feature type="transmembrane region" description="Helical" evidence="7">
    <location>
        <begin position="223"/>
        <end position="245"/>
    </location>
</feature>
<evidence type="ECO:0000256" key="6">
    <source>
        <dbReference type="SAM" id="MobiDB-lite"/>
    </source>
</evidence>
<feature type="compositionally biased region" description="Basic residues" evidence="6">
    <location>
        <begin position="63"/>
        <end position="72"/>
    </location>
</feature>
<feature type="transmembrane region" description="Helical" evidence="7">
    <location>
        <begin position="251"/>
        <end position="271"/>
    </location>
</feature>
<evidence type="ECO:0000256" key="3">
    <source>
        <dbReference type="ARBA" id="ARBA00022692"/>
    </source>
</evidence>
<feature type="transmembrane region" description="Helical" evidence="7">
    <location>
        <begin position="151"/>
        <end position="174"/>
    </location>
</feature>
<dbReference type="AlphaFoldDB" id="A0A5P9Q6L8"/>
<gene>
    <name evidence="9" type="ORF">KDY119_00531</name>
</gene>
<sequence length="287" mass="29951">MSDRQGAESGLDTQAALGVLRPDSQAWSEAPKISGKIVSTMSVTTSTPRALAGPKAKTNQTHRSPRSVRRASVRPASVTLRTAPGVQLDLGTGGFEHPAAQRGGNVWGVAVLVRDLLVGRVPFAVVRAALPGRAAKRGPAHAHPHATHPHAAVLAQMLSFASVGALCTTVYALLYLTLSDVGSDQVANFAAQLVAAVLNTALNRRHTFGVRGREGAARHHGQGLLVFGLGWGLTAGALALLGALAPGASHVLELGVLCLANLAATALRFLLFRFWVFTPREACTPTR</sequence>
<keyword evidence="3 7" id="KW-0812">Transmembrane</keyword>
<comment type="subcellular location">
    <subcellularLocation>
        <location evidence="1">Membrane</location>
        <topology evidence="1">Multi-pass membrane protein</topology>
    </subcellularLocation>
</comment>
<feature type="domain" description="GtrA/DPMS transmembrane" evidence="8">
    <location>
        <begin position="160"/>
        <end position="277"/>
    </location>
</feature>
<feature type="transmembrane region" description="Helical" evidence="7">
    <location>
        <begin position="186"/>
        <end position="202"/>
    </location>
</feature>
<evidence type="ECO:0000313" key="9">
    <source>
        <dbReference type="EMBL" id="QFU97038.1"/>
    </source>
</evidence>
<keyword evidence="5 7" id="KW-0472">Membrane</keyword>
<dbReference type="EMBL" id="CP045529">
    <property type="protein sequence ID" value="QFU97038.1"/>
    <property type="molecule type" value="Genomic_DNA"/>
</dbReference>
<evidence type="ECO:0000256" key="5">
    <source>
        <dbReference type="ARBA" id="ARBA00023136"/>
    </source>
</evidence>
<organism evidence="9 10">
    <name type="scientific">Luteimicrobium xylanilyticum</name>
    <dbReference type="NCBI Taxonomy" id="1133546"/>
    <lineage>
        <taxon>Bacteria</taxon>
        <taxon>Bacillati</taxon>
        <taxon>Actinomycetota</taxon>
        <taxon>Actinomycetes</taxon>
        <taxon>Micrococcales</taxon>
        <taxon>Luteimicrobium</taxon>
    </lineage>
</organism>
<reference evidence="9 10" key="1">
    <citation type="submission" date="2019-10" db="EMBL/GenBank/DDBJ databases">
        <title>Genome sequence of Luteimicrobium xylanilyticum HY-24.</title>
        <authorList>
            <person name="Kim D.Y."/>
            <person name="Park H.-Y."/>
        </authorList>
    </citation>
    <scope>NUCLEOTIDE SEQUENCE [LARGE SCALE GENOMIC DNA]</scope>
    <source>
        <strain evidence="9 10">HY-24</strain>
    </source>
</reference>
<evidence type="ECO:0000256" key="7">
    <source>
        <dbReference type="SAM" id="Phobius"/>
    </source>
</evidence>
<dbReference type="InterPro" id="IPR051401">
    <property type="entry name" value="GtrA_CellWall_Glycosyl"/>
</dbReference>
<evidence type="ECO:0000313" key="10">
    <source>
        <dbReference type="Proteomes" id="UP000326702"/>
    </source>
</evidence>
<accession>A0A5P9Q6L8</accession>
<dbReference type="PANTHER" id="PTHR38459:SF1">
    <property type="entry name" value="PROPHAGE BACTOPRENOL-LINKED GLUCOSE TRANSLOCASE HOMOLOG"/>
    <property type="match status" value="1"/>
</dbReference>
<keyword evidence="10" id="KW-1185">Reference proteome</keyword>
<dbReference type="Pfam" id="PF04138">
    <property type="entry name" value="GtrA_DPMS_TM"/>
    <property type="match status" value="1"/>
</dbReference>
<dbReference type="GO" id="GO:0005886">
    <property type="term" value="C:plasma membrane"/>
    <property type="evidence" value="ECO:0007669"/>
    <property type="project" value="TreeGrafter"/>
</dbReference>
<evidence type="ECO:0000256" key="2">
    <source>
        <dbReference type="ARBA" id="ARBA00009399"/>
    </source>
</evidence>
<dbReference type="PANTHER" id="PTHR38459">
    <property type="entry name" value="PROPHAGE BACTOPRENOL-LINKED GLUCOSE TRANSLOCASE HOMOLOG"/>
    <property type="match status" value="1"/>
</dbReference>
<dbReference type="Proteomes" id="UP000326702">
    <property type="component" value="Chromosome"/>
</dbReference>
<dbReference type="KEGG" id="lxl:KDY119_00531"/>
<comment type="similarity">
    <text evidence="2">Belongs to the GtrA family.</text>
</comment>
<keyword evidence="4 7" id="KW-1133">Transmembrane helix</keyword>
<dbReference type="InterPro" id="IPR007267">
    <property type="entry name" value="GtrA_DPMS_TM"/>
</dbReference>
<proteinExistence type="inferred from homology"/>
<dbReference type="GO" id="GO:0000271">
    <property type="term" value="P:polysaccharide biosynthetic process"/>
    <property type="evidence" value="ECO:0007669"/>
    <property type="project" value="InterPro"/>
</dbReference>
<evidence type="ECO:0000256" key="1">
    <source>
        <dbReference type="ARBA" id="ARBA00004141"/>
    </source>
</evidence>
<feature type="region of interest" description="Disordered" evidence="6">
    <location>
        <begin position="44"/>
        <end position="75"/>
    </location>
</feature>
<evidence type="ECO:0000256" key="4">
    <source>
        <dbReference type="ARBA" id="ARBA00022989"/>
    </source>
</evidence>
<protein>
    <recommendedName>
        <fullName evidence="8">GtrA/DPMS transmembrane domain-containing protein</fullName>
    </recommendedName>
</protein>